<evidence type="ECO:0000313" key="3">
    <source>
        <dbReference type="Proteomes" id="UP001165063"/>
    </source>
</evidence>
<sequence length="90" mass="10355">MPHYPNFTEISSFFGLMIWFIPFSFFISLSSNDINLPTTMDRKDDDAKSSSSNLIKYGMQAFYNKLVQVLALFGIKFKKKDSANPNEMII</sequence>
<comment type="caution">
    <text evidence="2">The sequence shown here is derived from an EMBL/GenBank/DDBJ whole genome shotgun (WGS) entry which is preliminary data.</text>
</comment>
<protein>
    <submittedName>
        <fullName evidence="2">Unnamed protein product</fullName>
    </submittedName>
</protein>
<dbReference type="Pfam" id="PF04148">
    <property type="entry name" value="Erv26"/>
    <property type="match status" value="1"/>
</dbReference>
<accession>A0A9W6T7H4</accession>
<keyword evidence="1" id="KW-1133">Transmembrane helix</keyword>
<keyword evidence="3" id="KW-1185">Reference proteome</keyword>
<proteinExistence type="predicted"/>
<dbReference type="AlphaFoldDB" id="A0A9W6T7H4"/>
<organism evidence="2 3">
    <name type="scientific">Ambrosiozyma monospora</name>
    <name type="common">Yeast</name>
    <name type="synonym">Endomycopsis monosporus</name>
    <dbReference type="NCBI Taxonomy" id="43982"/>
    <lineage>
        <taxon>Eukaryota</taxon>
        <taxon>Fungi</taxon>
        <taxon>Dikarya</taxon>
        <taxon>Ascomycota</taxon>
        <taxon>Saccharomycotina</taxon>
        <taxon>Pichiomycetes</taxon>
        <taxon>Pichiales</taxon>
        <taxon>Pichiaceae</taxon>
        <taxon>Ambrosiozyma</taxon>
    </lineage>
</organism>
<feature type="transmembrane region" description="Helical" evidence="1">
    <location>
        <begin position="12"/>
        <end position="30"/>
    </location>
</feature>
<name>A0A9W6T7H4_AMBMO</name>
<reference evidence="2" key="1">
    <citation type="submission" date="2023-04" db="EMBL/GenBank/DDBJ databases">
        <title>Ambrosiozyma monospora NBRC 1965.</title>
        <authorList>
            <person name="Ichikawa N."/>
            <person name="Sato H."/>
            <person name="Tonouchi N."/>
        </authorList>
    </citation>
    <scope>NUCLEOTIDE SEQUENCE</scope>
    <source>
        <strain evidence="2">NBRC 1965</strain>
    </source>
</reference>
<evidence type="ECO:0000313" key="2">
    <source>
        <dbReference type="EMBL" id="GME78481.1"/>
    </source>
</evidence>
<evidence type="ECO:0000256" key="1">
    <source>
        <dbReference type="SAM" id="Phobius"/>
    </source>
</evidence>
<keyword evidence="1" id="KW-0812">Transmembrane</keyword>
<dbReference type="GO" id="GO:0005737">
    <property type="term" value="C:cytoplasm"/>
    <property type="evidence" value="ECO:0007669"/>
    <property type="project" value="GOC"/>
</dbReference>
<dbReference type="GO" id="GO:0006888">
    <property type="term" value="P:endoplasmic reticulum to Golgi vesicle-mediated transport"/>
    <property type="evidence" value="ECO:0007669"/>
    <property type="project" value="InterPro"/>
</dbReference>
<dbReference type="InterPro" id="IPR007277">
    <property type="entry name" value="Svp26/Tex261"/>
</dbReference>
<dbReference type="Proteomes" id="UP001165063">
    <property type="component" value="Unassembled WGS sequence"/>
</dbReference>
<dbReference type="GO" id="GO:0016020">
    <property type="term" value="C:membrane"/>
    <property type="evidence" value="ECO:0007669"/>
    <property type="project" value="InterPro"/>
</dbReference>
<keyword evidence="1" id="KW-0472">Membrane</keyword>
<gene>
    <name evidence="2" type="ORF">Amon01_000979400</name>
</gene>
<dbReference type="EMBL" id="BSXU01013023">
    <property type="protein sequence ID" value="GME78481.1"/>
    <property type="molecule type" value="Genomic_DNA"/>
</dbReference>
<dbReference type="GO" id="GO:0097020">
    <property type="term" value="F:COPII receptor activity"/>
    <property type="evidence" value="ECO:0007669"/>
    <property type="project" value="InterPro"/>
</dbReference>